<feature type="transmembrane region" description="Helical" evidence="2">
    <location>
        <begin position="112"/>
        <end position="137"/>
    </location>
</feature>
<keyword evidence="2" id="KW-0812">Transmembrane</keyword>
<evidence type="ECO:0000256" key="3">
    <source>
        <dbReference type="SAM" id="SignalP"/>
    </source>
</evidence>
<keyword evidence="3" id="KW-0732">Signal</keyword>
<feature type="signal peptide" evidence="3">
    <location>
        <begin position="1"/>
        <end position="19"/>
    </location>
</feature>
<feature type="chain" id="PRO_5040724521" evidence="3">
    <location>
        <begin position="20"/>
        <end position="242"/>
    </location>
</feature>
<evidence type="ECO:0000313" key="4">
    <source>
        <dbReference type="EMBL" id="GMH90113.1"/>
    </source>
</evidence>
<feature type="compositionally biased region" description="Polar residues" evidence="1">
    <location>
        <begin position="50"/>
        <end position="65"/>
    </location>
</feature>
<keyword evidence="5" id="KW-1185">Reference proteome</keyword>
<evidence type="ECO:0000256" key="2">
    <source>
        <dbReference type="SAM" id="Phobius"/>
    </source>
</evidence>
<sequence length="242" mass="26616">MFFRSLIFALISTAFVTTSFQPSLRLPPHALALTPTVTCLFIPTIQTTQPKPSTKLFSTPSTPSTPDDEITSNPTPTPTPELSRFRKALSKMNPFKKNDEVPLKEQLLKLGLAAFLAYGFVSNMTYAVMLSLAYYVFTSQTGVSPLMPGQKAPFLAVYTTFFVINNFLRPVRLAVAASISVYFENFIKFLQKRLKLNRVFATGLVIFLFNVVGTFAAMYVGVNIAALCSGVSPQIGLLFGRG</sequence>
<accession>A0A9W7BP37</accession>
<protein>
    <submittedName>
        <fullName evidence="4">Uncharacterized protein</fullName>
    </submittedName>
</protein>
<dbReference type="PANTHER" id="PTHR34370">
    <property type="entry name" value="OS04G0600100 PROTEIN"/>
    <property type="match status" value="1"/>
</dbReference>
<evidence type="ECO:0000313" key="5">
    <source>
        <dbReference type="Proteomes" id="UP001165160"/>
    </source>
</evidence>
<proteinExistence type="predicted"/>
<feature type="transmembrane region" description="Helical" evidence="2">
    <location>
        <begin position="199"/>
        <end position="222"/>
    </location>
</feature>
<keyword evidence="2" id="KW-0472">Membrane</keyword>
<organism evidence="4 5">
    <name type="scientific">Triparma verrucosa</name>
    <dbReference type="NCBI Taxonomy" id="1606542"/>
    <lineage>
        <taxon>Eukaryota</taxon>
        <taxon>Sar</taxon>
        <taxon>Stramenopiles</taxon>
        <taxon>Ochrophyta</taxon>
        <taxon>Bolidophyceae</taxon>
        <taxon>Parmales</taxon>
        <taxon>Triparmaceae</taxon>
        <taxon>Triparma</taxon>
    </lineage>
</organism>
<dbReference type="AlphaFoldDB" id="A0A9W7BP37"/>
<dbReference type="Proteomes" id="UP001165160">
    <property type="component" value="Unassembled WGS sequence"/>
</dbReference>
<comment type="caution">
    <text evidence="4">The sequence shown here is derived from an EMBL/GenBank/DDBJ whole genome shotgun (WGS) entry which is preliminary data.</text>
</comment>
<dbReference type="EMBL" id="BRXX01000102">
    <property type="protein sequence ID" value="GMH90113.1"/>
    <property type="molecule type" value="Genomic_DNA"/>
</dbReference>
<dbReference type="PANTHER" id="PTHR34370:SF1">
    <property type="entry name" value="OS04G0600100 PROTEIN"/>
    <property type="match status" value="1"/>
</dbReference>
<keyword evidence="2" id="KW-1133">Transmembrane helix</keyword>
<reference evidence="5" key="1">
    <citation type="journal article" date="2023" name="Commun. Biol.">
        <title>Genome analysis of Parmales, the sister group of diatoms, reveals the evolutionary specialization of diatoms from phago-mixotrophs to photoautotrophs.</title>
        <authorList>
            <person name="Ban H."/>
            <person name="Sato S."/>
            <person name="Yoshikawa S."/>
            <person name="Yamada K."/>
            <person name="Nakamura Y."/>
            <person name="Ichinomiya M."/>
            <person name="Sato N."/>
            <person name="Blanc-Mathieu R."/>
            <person name="Endo H."/>
            <person name="Kuwata A."/>
            <person name="Ogata H."/>
        </authorList>
    </citation>
    <scope>NUCLEOTIDE SEQUENCE [LARGE SCALE GENOMIC DNA]</scope>
    <source>
        <strain evidence="5">NIES 3699</strain>
    </source>
</reference>
<gene>
    <name evidence="4" type="ORF">TrVE_jg3453</name>
</gene>
<evidence type="ECO:0000256" key="1">
    <source>
        <dbReference type="SAM" id="MobiDB-lite"/>
    </source>
</evidence>
<feature type="region of interest" description="Disordered" evidence="1">
    <location>
        <begin position="50"/>
        <end position="81"/>
    </location>
</feature>
<name>A0A9W7BP37_9STRA</name>